<sequence>MRYNNYDNSGSSFLTKVVKKTDAKKTVLENKEISGWKQNLKRKAYKERGKVFVSCSFIEVTHSQINIVDIERKFQNAEQLRGLTRDMLNEKDCSSYETAPSKNCATTACGPERVTSRAGINFFRNSQGQGQGNDGSTSSSKRHSKTPASRPKREKRQTVLPNGEIKECAKCRDTWTIQWRSGPAHNRELCSPCGLAYGKRMKKEEDERKRQGPDERRRQKTP</sequence>
<accession>A0AA35JCQ0</accession>
<organism evidence="3 4">
    <name type="scientific">Saccharomyces uvarum</name>
    <name type="common">Yeast</name>
    <name type="synonym">Saccharomyces bayanus var. uvarum</name>
    <dbReference type="NCBI Taxonomy" id="230603"/>
    <lineage>
        <taxon>Eukaryota</taxon>
        <taxon>Fungi</taxon>
        <taxon>Dikarya</taxon>
        <taxon>Ascomycota</taxon>
        <taxon>Saccharomycotina</taxon>
        <taxon>Saccharomycetes</taxon>
        <taxon>Saccharomycetales</taxon>
        <taxon>Saccharomycetaceae</taxon>
        <taxon>Saccharomyces</taxon>
    </lineage>
</organism>
<dbReference type="GO" id="GO:0006355">
    <property type="term" value="P:regulation of DNA-templated transcription"/>
    <property type="evidence" value="ECO:0007669"/>
    <property type="project" value="InterPro"/>
</dbReference>
<feature type="compositionally biased region" description="Basic residues" evidence="1">
    <location>
        <begin position="140"/>
        <end position="155"/>
    </location>
</feature>
<gene>
    <name evidence="3" type="primary">SUVC03G0770</name>
    <name evidence="3" type="ORF">SUVC_03G0770</name>
</gene>
<dbReference type="SUPFAM" id="SSF57716">
    <property type="entry name" value="Glucocorticoid receptor-like (DNA-binding domain)"/>
    <property type="match status" value="1"/>
</dbReference>
<dbReference type="AlphaFoldDB" id="A0AA35JCQ0"/>
<feature type="compositionally biased region" description="Basic and acidic residues" evidence="1">
    <location>
        <begin position="202"/>
        <end position="222"/>
    </location>
</feature>
<dbReference type="Gene3D" id="3.30.50.10">
    <property type="entry name" value="Erythroid Transcription Factor GATA-1, subunit A"/>
    <property type="match status" value="1"/>
</dbReference>
<feature type="domain" description="GATA-type" evidence="2">
    <location>
        <begin position="162"/>
        <end position="213"/>
    </location>
</feature>
<dbReference type="GO" id="GO:0008270">
    <property type="term" value="F:zinc ion binding"/>
    <property type="evidence" value="ECO:0007669"/>
    <property type="project" value="InterPro"/>
</dbReference>
<dbReference type="InterPro" id="IPR000679">
    <property type="entry name" value="Znf_GATA"/>
</dbReference>
<dbReference type="GO" id="GO:0043565">
    <property type="term" value="F:sequence-specific DNA binding"/>
    <property type="evidence" value="ECO:0007669"/>
    <property type="project" value="InterPro"/>
</dbReference>
<name>A0AA35JCQ0_SACUV</name>
<evidence type="ECO:0000259" key="2">
    <source>
        <dbReference type="SMART" id="SM00401"/>
    </source>
</evidence>
<dbReference type="Pfam" id="PF00320">
    <property type="entry name" value="GATA"/>
    <property type="match status" value="1"/>
</dbReference>
<evidence type="ECO:0000313" key="3">
    <source>
        <dbReference type="EMBL" id="CAI4057240.1"/>
    </source>
</evidence>
<dbReference type="EMBL" id="OX365914">
    <property type="protein sequence ID" value="CAI4057240.1"/>
    <property type="molecule type" value="Genomic_DNA"/>
</dbReference>
<reference evidence="3" key="1">
    <citation type="submission" date="2022-10" db="EMBL/GenBank/DDBJ databases">
        <authorList>
            <person name="Byrne P K."/>
        </authorList>
    </citation>
    <scope>NUCLEOTIDE SEQUENCE</scope>
    <source>
        <strain evidence="3">CBS7001</strain>
    </source>
</reference>
<evidence type="ECO:0000256" key="1">
    <source>
        <dbReference type="SAM" id="MobiDB-lite"/>
    </source>
</evidence>
<dbReference type="Proteomes" id="UP001162090">
    <property type="component" value="Chromosome 3"/>
</dbReference>
<protein>
    <recommendedName>
        <fullName evidence="2">GATA-type domain-containing protein</fullName>
    </recommendedName>
</protein>
<dbReference type="SMART" id="SM00401">
    <property type="entry name" value="ZnF_GATA"/>
    <property type="match status" value="1"/>
</dbReference>
<evidence type="ECO:0000313" key="4">
    <source>
        <dbReference type="Proteomes" id="UP001162090"/>
    </source>
</evidence>
<proteinExistence type="predicted"/>
<dbReference type="InterPro" id="IPR013088">
    <property type="entry name" value="Znf_NHR/GATA"/>
</dbReference>
<feature type="region of interest" description="Disordered" evidence="1">
    <location>
        <begin position="123"/>
        <end position="161"/>
    </location>
</feature>
<feature type="region of interest" description="Disordered" evidence="1">
    <location>
        <begin position="200"/>
        <end position="222"/>
    </location>
</feature>